<dbReference type="InterPro" id="IPR015943">
    <property type="entry name" value="WD40/YVTN_repeat-like_dom_sf"/>
</dbReference>
<dbReference type="InterPro" id="IPR036322">
    <property type="entry name" value="WD40_repeat_dom_sf"/>
</dbReference>
<feature type="region of interest" description="Disordered" evidence="4">
    <location>
        <begin position="468"/>
        <end position="502"/>
    </location>
</feature>
<dbReference type="PRINTS" id="PR00320">
    <property type="entry name" value="GPROTEINBRPT"/>
</dbReference>
<evidence type="ECO:0000256" key="1">
    <source>
        <dbReference type="ARBA" id="ARBA00022574"/>
    </source>
</evidence>
<dbReference type="InterPro" id="IPR001680">
    <property type="entry name" value="WD40_rpt"/>
</dbReference>
<dbReference type="Pfam" id="PF08799">
    <property type="entry name" value="PRP4"/>
    <property type="match status" value="1"/>
</dbReference>
<dbReference type="PANTHER" id="PTHR19846:SF0">
    <property type="entry name" value="PRE-MRNA PROCESSING FACTOR 4"/>
    <property type="match status" value="1"/>
</dbReference>
<feature type="compositionally biased region" description="Low complexity" evidence="4">
    <location>
        <begin position="40"/>
        <end position="51"/>
    </location>
</feature>
<feature type="compositionally biased region" description="Acidic residues" evidence="4">
    <location>
        <begin position="153"/>
        <end position="168"/>
    </location>
</feature>
<dbReference type="SUPFAM" id="SSF158230">
    <property type="entry name" value="PRP4-like"/>
    <property type="match status" value="1"/>
</dbReference>
<name>A0A9P6QAF8_9FUNG</name>
<comment type="caution">
    <text evidence="6">The sequence shown here is derived from an EMBL/GenBank/DDBJ whole genome shotgun (WGS) entry which is preliminary data.</text>
</comment>
<feature type="repeat" description="WD" evidence="3">
    <location>
        <begin position="321"/>
        <end position="362"/>
    </location>
</feature>
<feature type="repeat" description="WD" evidence="3">
    <location>
        <begin position="363"/>
        <end position="404"/>
    </location>
</feature>
<feature type="repeat" description="WD" evidence="3">
    <location>
        <begin position="528"/>
        <end position="566"/>
    </location>
</feature>
<dbReference type="SMART" id="SM00320">
    <property type="entry name" value="WD40"/>
    <property type="match status" value="7"/>
</dbReference>
<proteinExistence type="predicted"/>
<dbReference type="FunFam" id="2.130.10.10:FF:000443">
    <property type="entry name" value="U4/U6 small nuclear ribonucleoprotein Prp4"/>
    <property type="match status" value="1"/>
</dbReference>
<dbReference type="InterPro" id="IPR019775">
    <property type="entry name" value="WD40_repeat_CS"/>
</dbReference>
<keyword evidence="1 3" id="KW-0853">WD repeat</keyword>
<dbReference type="PROSITE" id="PS50082">
    <property type="entry name" value="WD_REPEATS_2"/>
    <property type="match status" value="7"/>
</dbReference>
<evidence type="ECO:0000313" key="7">
    <source>
        <dbReference type="Proteomes" id="UP000807716"/>
    </source>
</evidence>
<feature type="repeat" description="WD" evidence="3">
    <location>
        <begin position="271"/>
        <end position="320"/>
    </location>
</feature>
<feature type="domain" description="Pre-mRNA processing factor 4 (PRP4)-like" evidence="5">
    <location>
        <begin position="98"/>
        <end position="149"/>
    </location>
</feature>
<keyword evidence="2" id="KW-0677">Repeat</keyword>
<evidence type="ECO:0000256" key="3">
    <source>
        <dbReference type="PROSITE-ProRule" id="PRU00221"/>
    </source>
</evidence>
<dbReference type="GO" id="GO:0017070">
    <property type="term" value="F:U6 snRNA binding"/>
    <property type="evidence" value="ECO:0007669"/>
    <property type="project" value="TreeGrafter"/>
</dbReference>
<evidence type="ECO:0000313" key="6">
    <source>
        <dbReference type="EMBL" id="KAG0264232.1"/>
    </source>
</evidence>
<reference evidence="6" key="1">
    <citation type="journal article" date="2020" name="Fungal Divers.">
        <title>Resolving the Mortierellaceae phylogeny through synthesis of multi-gene phylogenetics and phylogenomics.</title>
        <authorList>
            <person name="Vandepol N."/>
            <person name="Liber J."/>
            <person name="Desiro A."/>
            <person name="Na H."/>
            <person name="Kennedy M."/>
            <person name="Barry K."/>
            <person name="Grigoriev I.V."/>
            <person name="Miller A.N."/>
            <person name="O'Donnell K."/>
            <person name="Stajich J.E."/>
            <person name="Bonito G."/>
        </authorList>
    </citation>
    <scope>NUCLEOTIDE SEQUENCE</scope>
    <source>
        <strain evidence="6">BC1065</strain>
    </source>
</reference>
<dbReference type="PANTHER" id="PTHR19846">
    <property type="entry name" value="WD40 REPEAT PROTEIN"/>
    <property type="match status" value="1"/>
</dbReference>
<dbReference type="OrthoDB" id="540662at2759"/>
<dbReference type="InterPro" id="IPR036285">
    <property type="entry name" value="PRP4-like_sf"/>
</dbReference>
<dbReference type="PROSITE" id="PS50294">
    <property type="entry name" value="WD_REPEATS_REGION"/>
    <property type="match status" value="4"/>
</dbReference>
<dbReference type="CDD" id="cd00200">
    <property type="entry name" value="WD40"/>
    <property type="match status" value="1"/>
</dbReference>
<feature type="repeat" description="WD" evidence="3">
    <location>
        <begin position="405"/>
        <end position="446"/>
    </location>
</feature>
<feature type="compositionally biased region" description="Basic and acidic residues" evidence="4">
    <location>
        <begin position="55"/>
        <end position="86"/>
    </location>
</feature>
<dbReference type="Pfam" id="PF00400">
    <property type="entry name" value="WD40"/>
    <property type="match status" value="7"/>
</dbReference>
<evidence type="ECO:0000259" key="5">
    <source>
        <dbReference type="SMART" id="SM00500"/>
    </source>
</evidence>
<feature type="compositionally biased region" description="Basic and acidic residues" evidence="4">
    <location>
        <begin position="470"/>
        <end position="482"/>
    </location>
</feature>
<dbReference type="InterPro" id="IPR020472">
    <property type="entry name" value="WD40_PAC1"/>
</dbReference>
<gene>
    <name evidence="6" type="primary">PRPF4</name>
    <name evidence="6" type="ORF">DFQ27_001351</name>
</gene>
<feature type="repeat" description="WD" evidence="3">
    <location>
        <begin position="486"/>
        <end position="518"/>
    </location>
</feature>
<dbReference type="SUPFAM" id="SSF50978">
    <property type="entry name" value="WD40 repeat-like"/>
    <property type="match status" value="1"/>
</dbReference>
<dbReference type="Gene3D" id="4.10.280.110">
    <property type="entry name" value="Pre-mRNA processing factor 4 domain"/>
    <property type="match status" value="1"/>
</dbReference>
<dbReference type="GO" id="GO:0030621">
    <property type="term" value="F:U4 snRNA binding"/>
    <property type="evidence" value="ECO:0007669"/>
    <property type="project" value="TreeGrafter"/>
</dbReference>
<feature type="region of interest" description="Disordered" evidence="4">
    <location>
        <begin position="1"/>
        <end position="99"/>
    </location>
</feature>
<keyword evidence="6" id="KW-0687">Ribonucleoprotein</keyword>
<dbReference type="SMART" id="SM00500">
    <property type="entry name" value="SFM"/>
    <property type="match status" value="1"/>
</dbReference>
<dbReference type="EMBL" id="JAAAJB010000144">
    <property type="protein sequence ID" value="KAG0264232.1"/>
    <property type="molecule type" value="Genomic_DNA"/>
</dbReference>
<dbReference type="PROSITE" id="PS00678">
    <property type="entry name" value="WD_REPEATS_1"/>
    <property type="match status" value="2"/>
</dbReference>
<dbReference type="Proteomes" id="UP000807716">
    <property type="component" value="Unassembled WGS sequence"/>
</dbReference>
<organism evidence="6 7">
    <name type="scientific">Actinomortierella ambigua</name>
    <dbReference type="NCBI Taxonomy" id="1343610"/>
    <lineage>
        <taxon>Eukaryota</taxon>
        <taxon>Fungi</taxon>
        <taxon>Fungi incertae sedis</taxon>
        <taxon>Mucoromycota</taxon>
        <taxon>Mortierellomycotina</taxon>
        <taxon>Mortierellomycetes</taxon>
        <taxon>Mortierellales</taxon>
        <taxon>Mortierellaceae</taxon>
        <taxon>Actinomortierella</taxon>
    </lineage>
</organism>
<dbReference type="Gene3D" id="2.130.10.10">
    <property type="entry name" value="YVTN repeat-like/Quinoprotein amine dehydrogenase"/>
    <property type="match status" value="3"/>
</dbReference>
<accession>A0A9P6QAF8</accession>
<protein>
    <submittedName>
        <fullName evidence="6">U4/U6 small nuclear ribonucleoprotein Prp4</fullName>
    </submittedName>
</protein>
<dbReference type="GO" id="GO:0046540">
    <property type="term" value="C:U4/U6 x U5 tri-snRNP complex"/>
    <property type="evidence" value="ECO:0007669"/>
    <property type="project" value="TreeGrafter"/>
</dbReference>
<evidence type="ECO:0000256" key="2">
    <source>
        <dbReference type="ARBA" id="ARBA00022737"/>
    </source>
</evidence>
<dbReference type="GO" id="GO:0000398">
    <property type="term" value="P:mRNA splicing, via spliceosome"/>
    <property type="evidence" value="ECO:0007669"/>
    <property type="project" value="TreeGrafter"/>
</dbReference>
<feature type="region of interest" description="Disordered" evidence="4">
    <location>
        <begin position="138"/>
        <end position="169"/>
    </location>
</feature>
<dbReference type="InterPro" id="IPR014906">
    <property type="entry name" value="PRP4-like"/>
</dbReference>
<feature type="repeat" description="WD" evidence="3">
    <location>
        <begin position="229"/>
        <end position="270"/>
    </location>
</feature>
<dbReference type="AlphaFoldDB" id="A0A9P6QAF8"/>
<evidence type="ECO:0000256" key="4">
    <source>
        <dbReference type="SAM" id="MobiDB-lite"/>
    </source>
</evidence>
<sequence>MSSSTSSGNSGAGDSGKKPGRIFFGSLEATEALKRQTGDAAASSSHASSPSQGKTLDDLKSDSSMDLEGSSKRARDEHMETLEVFERRKRAREAVVPTDDKRVRAKLREMGEPQCLFGEDAMDRRTRLRELMAIKAGEVGAEAGDEEMKSGDEGADEEAESDDEDEEVYTPGTEELLQARRNIARYSLPRARDRVARQTEENKVSLAVFRSMRAELYESLRTYTNYSSQIGDDRPLSQCRFSPNSHLLATGSFGGLCKIWSIPDSTLVHTLRGHTDKIGGITWHPQATISQERGALNLASGGGEGTVNLWSLESDVPLATMTGHTSRVTRMAFHPMGQYLGTTGFDGTWRLWDVEARKELLTQRGHSREVYSIAFQCDGSLAATGGLDAIGRVWDLRSGRSALTMEGHMGDILGIDFAPNGHQMATASADNSIRIWDLRLLQSIHSIPAHTNLVSSVKFFQGDVSLPAEADDHNTDGPKKMEVDDDASHDEPSSHHKPSKNGLYLASSSFDGTVKLWSSDDWKLQKALVGHTGKVMDVDIANDGRFVASAGYDRTFKLWAPETADY</sequence>
<keyword evidence="7" id="KW-1185">Reference proteome</keyword>
<dbReference type="FunFam" id="2.130.10.10:FF:001211">
    <property type="entry name" value="CBN-PRP-4 protein"/>
    <property type="match status" value="1"/>
</dbReference>